<dbReference type="Proteomes" id="UP000255334">
    <property type="component" value="Unassembled WGS sequence"/>
</dbReference>
<comment type="caution">
    <text evidence="3">The sequence shown here is derived from an EMBL/GenBank/DDBJ whole genome shotgun (WGS) entry which is preliminary data.</text>
</comment>
<evidence type="ECO:0000313" key="4">
    <source>
        <dbReference type="Proteomes" id="UP000255334"/>
    </source>
</evidence>
<reference evidence="3 4" key="1">
    <citation type="submission" date="2018-07" db="EMBL/GenBank/DDBJ databases">
        <title>Dyella monticola sp. nov. and Dyella psychrodurans sp. nov. isolated from monsoon evergreen broad-leaved forest soil of Dinghu Mountain, China.</title>
        <authorList>
            <person name="Gao Z."/>
            <person name="Qiu L."/>
        </authorList>
    </citation>
    <scope>NUCLEOTIDE SEQUENCE [LARGE SCALE GENOMIC DNA]</scope>
    <source>
        <strain evidence="3 4">4MSK11</strain>
    </source>
</reference>
<name>A0A370X101_9GAMM</name>
<dbReference type="EMBL" id="QRBF01000006">
    <property type="protein sequence ID" value="RDS82022.1"/>
    <property type="molecule type" value="Genomic_DNA"/>
</dbReference>
<dbReference type="GO" id="GO:0009245">
    <property type="term" value="P:lipid A biosynthetic process"/>
    <property type="evidence" value="ECO:0007669"/>
    <property type="project" value="InterPro"/>
</dbReference>
<dbReference type="Pfam" id="PF07578">
    <property type="entry name" value="LAB_N"/>
    <property type="match status" value="1"/>
</dbReference>
<dbReference type="OrthoDB" id="9793186at2"/>
<dbReference type="AlphaFoldDB" id="A0A370X101"/>
<evidence type="ECO:0000313" key="3">
    <source>
        <dbReference type="EMBL" id="RDS82022.1"/>
    </source>
</evidence>
<evidence type="ECO:0000256" key="1">
    <source>
        <dbReference type="SAM" id="Phobius"/>
    </source>
</evidence>
<keyword evidence="1" id="KW-0472">Membrane</keyword>
<sequence>MAMLENGWLALGLIGQAVFSARFLLQWVYSEYKQESVMPIAFWYMSIIGGAMLLSYALYKHDPVFIAGQSCGVFIYARNLQLRLRELAASAAGESQR</sequence>
<proteinExistence type="predicted"/>
<protein>
    <recommendedName>
        <fullName evidence="2">Lipid A biosynthesis N-terminal domain-containing protein</fullName>
    </recommendedName>
</protein>
<gene>
    <name evidence="3" type="ORF">DWU99_16585</name>
</gene>
<dbReference type="Gene3D" id="1.20.1280.290">
    <property type="match status" value="1"/>
</dbReference>
<feature type="transmembrane region" description="Helical" evidence="1">
    <location>
        <begin position="41"/>
        <end position="59"/>
    </location>
</feature>
<evidence type="ECO:0000259" key="2">
    <source>
        <dbReference type="SMART" id="SM01259"/>
    </source>
</evidence>
<dbReference type="RefSeq" id="WP_115479177.1">
    <property type="nucleotide sequence ID" value="NZ_QRBF01000006.1"/>
</dbReference>
<organism evidence="3 4">
    <name type="scientific">Dyella psychrodurans</name>
    <dbReference type="NCBI Taxonomy" id="1927960"/>
    <lineage>
        <taxon>Bacteria</taxon>
        <taxon>Pseudomonadati</taxon>
        <taxon>Pseudomonadota</taxon>
        <taxon>Gammaproteobacteria</taxon>
        <taxon>Lysobacterales</taxon>
        <taxon>Rhodanobacteraceae</taxon>
        <taxon>Dyella</taxon>
    </lineage>
</organism>
<dbReference type="InterPro" id="IPR011499">
    <property type="entry name" value="Lipid_A_biosynth_N"/>
</dbReference>
<keyword evidence="1" id="KW-1133">Transmembrane helix</keyword>
<dbReference type="GO" id="GO:0008915">
    <property type="term" value="F:lipid-A-disaccharide synthase activity"/>
    <property type="evidence" value="ECO:0007669"/>
    <property type="project" value="InterPro"/>
</dbReference>
<feature type="transmembrane region" description="Helical" evidence="1">
    <location>
        <begin position="7"/>
        <end position="29"/>
    </location>
</feature>
<dbReference type="GO" id="GO:0016020">
    <property type="term" value="C:membrane"/>
    <property type="evidence" value="ECO:0007669"/>
    <property type="project" value="GOC"/>
</dbReference>
<feature type="domain" description="Lipid A biosynthesis N-terminal" evidence="2">
    <location>
        <begin position="11"/>
        <end position="82"/>
    </location>
</feature>
<keyword evidence="4" id="KW-1185">Reference proteome</keyword>
<dbReference type="SMART" id="SM01259">
    <property type="entry name" value="LAB_N"/>
    <property type="match status" value="1"/>
</dbReference>
<accession>A0A370X101</accession>
<keyword evidence="1" id="KW-0812">Transmembrane</keyword>